<name>A0ABZ2L9B8_9BACT</name>
<gene>
    <name evidence="3" type="ORF">LVJ94_09765</name>
</gene>
<feature type="compositionally biased region" description="Gly residues" evidence="1">
    <location>
        <begin position="39"/>
        <end position="52"/>
    </location>
</feature>
<keyword evidence="4" id="KW-1185">Reference proteome</keyword>
<evidence type="ECO:0000313" key="4">
    <source>
        <dbReference type="Proteomes" id="UP001374803"/>
    </source>
</evidence>
<dbReference type="EMBL" id="CP089983">
    <property type="protein sequence ID" value="WXB07519.1"/>
    <property type="molecule type" value="Genomic_DNA"/>
</dbReference>
<accession>A0ABZ2L9B8</accession>
<proteinExistence type="predicted"/>
<dbReference type="PROSITE" id="PS51257">
    <property type="entry name" value="PROKAR_LIPOPROTEIN"/>
    <property type="match status" value="1"/>
</dbReference>
<evidence type="ECO:0000256" key="1">
    <source>
        <dbReference type="SAM" id="MobiDB-lite"/>
    </source>
</evidence>
<feature type="signal peptide" evidence="2">
    <location>
        <begin position="1"/>
        <end position="23"/>
    </location>
</feature>
<dbReference type="Proteomes" id="UP001374803">
    <property type="component" value="Chromosome"/>
</dbReference>
<evidence type="ECO:0000313" key="3">
    <source>
        <dbReference type="EMBL" id="WXB07519.1"/>
    </source>
</evidence>
<reference evidence="3" key="1">
    <citation type="submission" date="2021-12" db="EMBL/GenBank/DDBJ databases">
        <title>Discovery of the Pendulisporaceae a myxobacterial family with distinct sporulation behavior and unique specialized metabolism.</title>
        <authorList>
            <person name="Garcia R."/>
            <person name="Popoff A."/>
            <person name="Bader C.D."/>
            <person name="Loehr J."/>
            <person name="Walesch S."/>
            <person name="Walt C."/>
            <person name="Boldt J."/>
            <person name="Bunk B."/>
            <person name="Haeckl F.J.F.P.J."/>
            <person name="Gunesch A.P."/>
            <person name="Birkelbach J."/>
            <person name="Nuebel U."/>
            <person name="Pietschmann T."/>
            <person name="Bach T."/>
            <person name="Mueller R."/>
        </authorList>
    </citation>
    <scope>NUCLEOTIDE SEQUENCE</scope>
    <source>
        <strain evidence="3">MSr11367</strain>
    </source>
</reference>
<feature type="region of interest" description="Disordered" evidence="1">
    <location>
        <begin position="31"/>
        <end position="52"/>
    </location>
</feature>
<evidence type="ECO:0000256" key="2">
    <source>
        <dbReference type="SAM" id="SignalP"/>
    </source>
</evidence>
<organism evidence="3 4">
    <name type="scientific">Pendulispora rubella</name>
    <dbReference type="NCBI Taxonomy" id="2741070"/>
    <lineage>
        <taxon>Bacteria</taxon>
        <taxon>Pseudomonadati</taxon>
        <taxon>Myxococcota</taxon>
        <taxon>Myxococcia</taxon>
        <taxon>Myxococcales</taxon>
        <taxon>Sorangiineae</taxon>
        <taxon>Pendulisporaceae</taxon>
        <taxon>Pendulispora</taxon>
    </lineage>
</organism>
<keyword evidence="2" id="KW-0732">Signal</keyword>
<protein>
    <submittedName>
        <fullName evidence="3">Uncharacterized protein</fullName>
    </submittedName>
</protein>
<dbReference type="RefSeq" id="WP_394837181.1">
    <property type="nucleotide sequence ID" value="NZ_CP089929.1"/>
</dbReference>
<sequence>MRGRLLLREATACAALVATVAIGCGGNNGSPPSAPGGEDPAGGGGNGSTAGGGGAINSNCTVFPADNPWNRDISNAPVDPNSDQYVASLGRDKKLHPDFGSNPSYGIPYIVVPGTQPKLPVRFEEPRESDPGPYPIPLNAPVEGGNPTAGDRHVLAIDRERCVLYELYAAEPKSDMWHAYSGAVFDLRSNKLRPDGWTSADAAGLPILAGLVRHEEAAAGEIRHALRFTANRTQNAFVRPATHAAGSTSDANAPPMGARFRLKASFDTSKFRGSAKAVLTALRRYGMFLADNGSSWYLSGEANSKWDDDDLGQLKTIPGSAFEVVEIDEIVKNPP</sequence>
<feature type="chain" id="PRO_5045702984" evidence="2">
    <location>
        <begin position="24"/>
        <end position="335"/>
    </location>
</feature>